<dbReference type="PROSITE" id="PS00759">
    <property type="entry name" value="ARGE_DAPE_CPG2_2"/>
    <property type="match status" value="1"/>
</dbReference>
<dbReference type="NCBIfam" id="TIGR01886">
    <property type="entry name" value="dipeptidase"/>
    <property type="match status" value="1"/>
</dbReference>
<dbReference type="NCBIfam" id="TIGR01887">
    <property type="entry name" value="dipeptidaselike"/>
    <property type="match status" value="1"/>
</dbReference>
<dbReference type="GO" id="GO:0006508">
    <property type="term" value="P:proteolysis"/>
    <property type="evidence" value="ECO:0007669"/>
    <property type="project" value="UniProtKB-KW"/>
</dbReference>
<dbReference type="InterPro" id="IPR036264">
    <property type="entry name" value="Bact_exopeptidase_dim_dom"/>
</dbReference>
<dbReference type="InterPro" id="IPR050072">
    <property type="entry name" value="Peptidase_M20A"/>
</dbReference>
<accession>A0AAJ5EGF0</accession>
<evidence type="ECO:0000256" key="7">
    <source>
        <dbReference type="ARBA" id="ARBA00022997"/>
    </source>
</evidence>
<evidence type="ECO:0000256" key="3">
    <source>
        <dbReference type="ARBA" id="ARBA00022670"/>
    </source>
</evidence>
<dbReference type="Gene3D" id="3.40.630.10">
    <property type="entry name" value="Zn peptidases"/>
    <property type="match status" value="1"/>
</dbReference>
<dbReference type="GO" id="GO:0006526">
    <property type="term" value="P:L-arginine biosynthetic process"/>
    <property type="evidence" value="ECO:0007669"/>
    <property type="project" value="TreeGrafter"/>
</dbReference>
<dbReference type="GO" id="GO:0008777">
    <property type="term" value="F:acetylornithine deacetylase activity"/>
    <property type="evidence" value="ECO:0007669"/>
    <property type="project" value="TreeGrafter"/>
</dbReference>
<dbReference type="Proteomes" id="UP000297725">
    <property type="component" value="Unassembled WGS sequence"/>
</dbReference>
<dbReference type="PROSITE" id="PS00758">
    <property type="entry name" value="ARGE_DAPE_CPG2_1"/>
    <property type="match status" value="1"/>
</dbReference>
<comment type="cofactor">
    <cofactor evidence="1">
        <name>Zn(2+)</name>
        <dbReference type="ChEBI" id="CHEBI:29105"/>
    </cofactor>
</comment>
<keyword evidence="5" id="KW-0378">Hydrolase</keyword>
<dbReference type="SUPFAM" id="SSF55031">
    <property type="entry name" value="Bacterial exopeptidase dimerisation domain"/>
    <property type="match status" value="1"/>
</dbReference>
<dbReference type="GO" id="GO:0008270">
    <property type="term" value="F:zinc ion binding"/>
    <property type="evidence" value="ECO:0007669"/>
    <property type="project" value="InterPro"/>
</dbReference>
<dbReference type="CDD" id="cd03888">
    <property type="entry name" value="M20_PepV"/>
    <property type="match status" value="1"/>
</dbReference>
<evidence type="ECO:0000313" key="12">
    <source>
        <dbReference type="Proteomes" id="UP000297725"/>
    </source>
</evidence>
<sequence>MTTIDWTKEVECRKEALLEDLFGLLRVPSVREDDKATADAPVGPGPKEALLHFLALGERDGFVTKNVENIAGHIEFGAGDETLGIFSHVDVVPVGTGWDTDPFEPVIKDGRIYARGSSDDKGPSMAAYYAIKMIKDLGLPTSKRIRLIIGTDEESSWKCVDRYLEVEETPDFGFAPDAEFPIINGEKGNVTVSLNLAGDNEGAIKLVIFKAGLRPNMVPESGTAVLEVKDTDVLASIATDLEKYVAAQGISGEVTIDGSTVTVFVKGKSAHGASPHLGINGGTHLANFLNQYAFEGNAKTYINTIATFLHDDTKGEKIGVAITDDIMGELSLNVGVFNFDATSEVNSVLLNMRYPKGTDEATIGQQIAESLASTDFSVEVLEGGKGPHYVPEDDELVKTLLSVYEEHTGLKGHGQVIGGGTFGRLLERGVAYGAMFPDSIDTMHQANEFMALDDLFRATAIYADAIYRLVK</sequence>
<dbReference type="AlphaFoldDB" id="A0AAJ5EGF0"/>
<reference evidence="10 12" key="1">
    <citation type="submission" date="2019-03" db="EMBL/GenBank/DDBJ databases">
        <title>Vagococcus sp. was isolated fron gut of Carduelis flavirostris.</title>
        <authorList>
            <person name="Ge Y."/>
        </authorList>
    </citation>
    <scope>NUCLEOTIDE SEQUENCE [LARGE SCALE GENOMIC DNA]</scope>
    <source>
        <strain evidence="10 12">CF-210</strain>
    </source>
</reference>
<name>A0AAJ5EGF0_9ENTE</name>
<protein>
    <submittedName>
        <fullName evidence="10">Dipeptidase PepV</fullName>
    </submittedName>
</protein>
<dbReference type="RefSeq" id="WP_135253411.1">
    <property type="nucleotide sequence ID" value="NZ_CP038865.1"/>
</dbReference>
<dbReference type="GO" id="GO:0008237">
    <property type="term" value="F:metallopeptidase activity"/>
    <property type="evidence" value="ECO:0007669"/>
    <property type="project" value="UniProtKB-KW"/>
</dbReference>
<dbReference type="Proteomes" id="UP000296883">
    <property type="component" value="Chromosome"/>
</dbReference>
<evidence type="ECO:0000313" key="10">
    <source>
        <dbReference type="EMBL" id="TFZ43277.1"/>
    </source>
</evidence>
<comment type="similarity">
    <text evidence="2">Belongs to the peptidase M20A family.</text>
</comment>
<keyword evidence="4" id="KW-0479">Metal-binding</keyword>
<gene>
    <name evidence="10" type="primary">pepV</name>
    <name evidence="10" type="ORF">E4031_00720</name>
    <name evidence="9" type="ORF">E4Z98_07725</name>
</gene>
<dbReference type="PANTHER" id="PTHR43808">
    <property type="entry name" value="ACETYLORNITHINE DEACETYLASE"/>
    <property type="match status" value="1"/>
</dbReference>
<organism evidence="10 12">
    <name type="scientific">Vagococcus xieshaowenii</name>
    <dbReference type="NCBI Taxonomy" id="2562451"/>
    <lineage>
        <taxon>Bacteria</taxon>
        <taxon>Bacillati</taxon>
        <taxon>Bacillota</taxon>
        <taxon>Bacilli</taxon>
        <taxon>Lactobacillales</taxon>
        <taxon>Enterococcaceae</taxon>
        <taxon>Vagococcus</taxon>
    </lineage>
</organism>
<evidence type="ECO:0000256" key="1">
    <source>
        <dbReference type="ARBA" id="ARBA00001947"/>
    </source>
</evidence>
<keyword evidence="8" id="KW-0482">Metalloprotease</keyword>
<dbReference type="Pfam" id="PF01546">
    <property type="entry name" value="Peptidase_M20"/>
    <property type="match status" value="1"/>
</dbReference>
<dbReference type="InterPro" id="IPR001261">
    <property type="entry name" value="ArgE/DapE_CS"/>
</dbReference>
<dbReference type="EMBL" id="SRHU01000003">
    <property type="protein sequence ID" value="TFZ43277.1"/>
    <property type="molecule type" value="Genomic_DNA"/>
</dbReference>
<keyword evidence="11" id="KW-1185">Reference proteome</keyword>
<keyword evidence="6" id="KW-0862">Zinc</keyword>
<dbReference type="NCBIfam" id="NF005591">
    <property type="entry name" value="PRK07318.1"/>
    <property type="match status" value="1"/>
</dbReference>
<proteinExistence type="inferred from homology"/>
<reference evidence="9 11" key="2">
    <citation type="journal article" date="2020" name="Int. J. Syst. Evol. Microbiol.">
        <title>Vagococcus xieshaowenii sp. nov., isolated from snow finch (Montifringilla taczanowskii) cloacal content.</title>
        <authorList>
            <person name="Ge Y."/>
            <person name="Yang J."/>
            <person name="Lai X.H."/>
            <person name="Zhang G."/>
            <person name="Jin D."/>
            <person name="Lu S."/>
            <person name="Wang B."/>
            <person name="Huang Y."/>
            <person name="Huang Y."/>
            <person name="Ren Z."/>
            <person name="Zhang X."/>
            <person name="Xu J."/>
        </authorList>
    </citation>
    <scope>NUCLEOTIDE SEQUENCE [LARGE SCALE GENOMIC DNA]</scope>
    <source>
        <strain evidence="11">personal::cf-49</strain>
        <strain evidence="9">Personal::cf-49</strain>
    </source>
</reference>
<evidence type="ECO:0000256" key="2">
    <source>
        <dbReference type="ARBA" id="ARBA00006247"/>
    </source>
</evidence>
<dbReference type="EMBL" id="CP038865">
    <property type="protein sequence ID" value="QCA29210.1"/>
    <property type="molecule type" value="Genomic_DNA"/>
</dbReference>
<keyword evidence="7" id="KW-0224">Dipeptidase</keyword>
<dbReference type="Gene3D" id="3.30.70.360">
    <property type="match status" value="2"/>
</dbReference>
<evidence type="ECO:0000256" key="6">
    <source>
        <dbReference type="ARBA" id="ARBA00022833"/>
    </source>
</evidence>
<evidence type="ECO:0000256" key="8">
    <source>
        <dbReference type="ARBA" id="ARBA00023049"/>
    </source>
</evidence>
<dbReference type="PANTHER" id="PTHR43808:SF31">
    <property type="entry name" value="N-ACETYL-L-CITRULLINE DEACETYLASE"/>
    <property type="match status" value="1"/>
</dbReference>
<evidence type="ECO:0000313" key="9">
    <source>
        <dbReference type="EMBL" id="QCA29210.1"/>
    </source>
</evidence>
<evidence type="ECO:0000313" key="11">
    <source>
        <dbReference type="Proteomes" id="UP000296883"/>
    </source>
</evidence>
<dbReference type="GO" id="GO:0016805">
    <property type="term" value="F:dipeptidase activity"/>
    <property type="evidence" value="ECO:0007669"/>
    <property type="project" value="UniProtKB-KW"/>
</dbReference>
<evidence type="ECO:0000256" key="4">
    <source>
        <dbReference type="ARBA" id="ARBA00022723"/>
    </source>
</evidence>
<dbReference type="InterPro" id="IPR002933">
    <property type="entry name" value="Peptidase_M20"/>
</dbReference>
<dbReference type="InterPro" id="IPR010964">
    <property type="entry name" value="M20A_pepV-rel"/>
</dbReference>
<keyword evidence="3" id="KW-0645">Protease</keyword>
<evidence type="ECO:0000256" key="5">
    <source>
        <dbReference type="ARBA" id="ARBA00022801"/>
    </source>
</evidence>
<dbReference type="InterPro" id="IPR011291">
    <property type="entry name" value="Pept_M20A_peptidaseV"/>
</dbReference>
<dbReference type="SUPFAM" id="SSF53187">
    <property type="entry name" value="Zn-dependent exopeptidases"/>
    <property type="match status" value="1"/>
</dbReference>